<dbReference type="RefSeq" id="WP_179490522.1">
    <property type="nucleotide sequence ID" value="NZ_JACCBV010000001.1"/>
</dbReference>
<dbReference type="AlphaFoldDB" id="A0A7Y9GPV2"/>
<dbReference type="EMBL" id="JACCBV010000001">
    <property type="protein sequence ID" value="NYE20505.1"/>
    <property type="molecule type" value="Genomic_DNA"/>
</dbReference>
<keyword evidence="2" id="KW-1185">Reference proteome</keyword>
<comment type="caution">
    <text evidence="1">The sequence shown here is derived from an EMBL/GenBank/DDBJ whole genome shotgun (WGS) entry which is preliminary data.</text>
</comment>
<evidence type="ECO:0000313" key="1">
    <source>
        <dbReference type="EMBL" id="NYE20505.1"/>
    </source>
</evidence>
<sequence length="95" mass="9636">MTNPNTRAERRARLAAAGAIPDDASSLEQPITELVAASDPSILPLWARRIAYSVGALGGAAAIIVQGYDPTLGANIAGASAVLVSTLALANPTRL</sequence>
<evidence type="ECO:0000313" key="2">
    <source>
        <dbReference type="Proteomes" id="UP000576969"/>
    </source>
</evidence>
<accession>A0A7Y9GPV2</accession>
<proteinExistence type="predicted"/>
<dbReference type="Proteomes" id="UP000576969">
    <property type="component" value="Unassembled WGS sequence"/>
</dbReference>
<reference evidence="1 2" key="1">
    <citation type="submission" date="2020-07" db="EMBL/GenBank/DDBJ databases">
        <title>Sequencing the genomes of 1000 actinobacteria strains.</title>
        <authorList>
            <person name="Klenk H.-P."/>
        </authorList>
    </citation>
    <scope>NUCLEOTIDE SEQUENCE [LARGE SCALE GENOMIC DNA]</scope>
    <source>
        <strain evidence="1 2">DSM 24662</strain>
    </source>
</reference>
<protein>
    <submittedName>
        <fullName evidence="1">Uncharacterized protein</fullName>
    </submittedName>
</protein>
<organism evidence="1 2">
    <name type="scientific">Microbacterium immunditiarum</name>
    <dbReference type="NCBI Taxonomy" id="337480"/>
    <lineage>
        <taxon>Bacteria</taxon>
        <taxon>Bacillati</taxon>
        <taxon>Actinomycetota</taxon>
        <taxon>Actinomycetes</taxon>
        <taxon>Micrococcales</taxon>
        <taxon>Microbacteriaceae</taxon>
        <taxon>Microbacterium</taxon>
    </lineage>
</organism>
<name>A0A7Y9GPV2_9MICO</name>
<gene>
    <name evidence="1" type="ORF">BJ991_002533</name>
</gene>